<dbReference type="GO" id="GO:0009380">
    <property type="term" value="C:excinuclease repair complex"/>
    <property type="evidence" value="ECO:0007669"/>
    <property type="project" value="TreeGrafter"/>
</dbReference>
<dbReference type="SMART" id="SM00465">
    <property type="entry name" value="GIYc"/>
    <property type="match status" value="1"/>
</dbReference>
<dbReference type="EMBL" id="BONF01000001">
    <property type="protein sequence ID" value="GIF78776.1"/>
    <property type="molecule type" value="Genomic_DNA"/>
</dbReference>
<dbReference type="RefSeq" id="WP_203740416.1">
    <property type="nucleotide sequence ID" value="NZ_BONF01000001.1"/>
</dbReference>
<dbReference type="InterPro" id="IPR035901">
    <property type="entry name" value="GIY-YIG_endonuc_sf"/>
</dbReference>
<dbReference type="PANTHER" id="PTHR30562:SF1">
    <property type="entry name" value="UVRABC SYSTEM PROTEIN C"/>
    <property type="match status" value="1"/>
</dbReference>
<gene>
    <name evidence="2" type="ORF">Cba03nite_01250</name>
</gene>
<comment type="caution">
    <text evidence="2">The sequence shown here is derived from an EMBL/GenBank/DDBJ whole genome shotgun (WGS) entry which is preliminary data.</text>
</comment>
<dbReference type="Gene3D" id="3.40.1440.10">
    <property type="entry name" value="GIY-YIG endonuclease"/>
    <property type="match status" value="1"/>
</dbReference>
<evidence type="ECO:0000313" key="3">
    <source>
        <dbReference type="Proteomes" id="UP000601223"/>
    </source>
</evidence>
<dbReference type="SUPFAM" id="SSF82771">
    <property type="entry name" value="GIY-YIG endonuclease"/>
    <property type="match status" value="1"/>
</dbReference>
<evidence type="ECO:0000313" key="2">
    <source>
        <dbReference type="EMBL" id="GIF78776.1"/>
    </source>
</evidence>
<sequence length="308" mass="33602">MEAGGVRAAVRALPREPGVYRFRDGRGRVLYAGRAVELRRRVGSYWRDLGDRPHLARMVRAVARIEAVVCESEHEAAWLERNVLEHRMPPANRVPGGLESPVHIRLDLSAAAPGLKVAHVPTPRRETVWFGPYLGGQRARTAVAALHRAFPLHYTGTGLTVAEREMAQARGVGPGQRADLALAVRAVLEREPGAVAALRAELIRRRQAASDEAAYELAGRIQAELEALEWTVAPQRVTVSAAYDLDVSGWHEGVLVTFTIRGGRMLDWRQRACSPRAAAPHLAATPPEWHAFAARNAALAATLAAHTA</sequence>
<dbReference type="AlphaFoldDB" id="A0A8J3NH12"/>
<dbReference type="InterPro" id="IPR000305">
    <property type="entry name" value="GIY-YIG_endonuc"/>
</dbReference>
<keyword evidence="3" id="KW-1185">Reference proteome</keyword>
<dbReference type="CDD" id="cd10434">
    <property type="entry name" value="GIY-YIG_UvrC_Cho"/>
    <property type="match status" value="1"/>
</dbReference>
<dbReference type="PROSITE" id="PS50164">
    <property type="entry name" value="GIY_YIG"/>
    <property type="match status" value="1"/>
</dbReference>
<proteinExistence type="predicted"/>
<evidence type="ECO:0000259" key="1">
    <source>
        <dbReference type="PROSITE" id="PS50164"/>
    </source>
</evidence>
<organism evidence="2 3">
    <name type="scientific">Catellatospora bangladeshensis</name>
    <dbReference type="NCBI Taxonomy" id="310355"/>
    <lineage>
        <taxon>Bacteria</taxon>
        <taxon>Bacillati</taxon>
        <taxon>Actinomycetota</taxon>
        <taxon>Actinomycetes</taxon>
        <taxon>Micromonosporales</taxon>
        <taxon>Micromonosporaceae</taxon>
        <taxon>Catellatospora</taxon>
    </lineage>
</organism>
<dbReference type="GO" id="GO:0006289">
    <property type="term" value="P:nucleotide-excision repair"/>
    <property type="evidence" value="ECO:0007669"/>
    <property type="project" value="InterPro"/>
</dbReference>
<reference evidence="2 3" key="1">
    <citation type="submission" date="2021-01" db="EMBL/GenBank/DDBJ databases">
        <title>Whole genome shotgun sequence of Catellatospora bangladeshensis NBRC 107357.</title>
        <authorList>
            <person name="Komaki H."/>
            <person name="Tamura T."/>
        </authorList>
    </citation>
    <scope>NUCLEOTIDE SEQUENCE [LARGE SCALE GENOMIC DNA]</scope>
    <source>
        <strain evidence="2 3">NBRC 107357</strain>
    </source>
</reference>
<dbReference type="InterPro" id="IPR050066">
    <property type="entry name" value="UvrABC_protein_C"/>
</dbReference>
<name>A0A8J3NH12_9ACTN</name>
<dbReference type="Pfam" id="PF01541">
    <property type="entry name" value="GIY-YIG"/>
    <property type="match status" value="1"/>
</dbReference>
<accession>A0A8J3NH12</accession>
<feature type="domain" description="GIY-YIG" evidence="1">
    <location>
        <begin position="15"/>
        <end position="93"/>
    </location>
</feature>
<dbReference type="PANTHER" id="PTHR30562">
    <property type="entry name" value="UVRC/OXIDOREDUCTASE"/>
    <property type="match status" value="1"/>
</dbReference>
<dbReference type="InterPro" id="IPR047296">
    <property type="entry name" value="GIY-YIG_UvrC_Cho"/>
</dbReference>
<dbReference type="Proteomes" id="UP000601223">
    <property type="component" value="Unassembled WGS sequence"/>
</dbReference>
<protein>
    <recommendedName>
        <fullName evidence="1">GIY-YIG domain-containing protein</fullName>
    </recommendedName>
</protein>